<accession>A0A9Q0MPV8</accession>
<gene>
    <name evidence="1" type="ORF">Bhyg_14426</name>
</gene>
<dbReference type="EMBL" id="WJQU01000004">
    <property type="protein sequence ID" value="KAJ6635840.1"/>
    <property type="molecule type" value="Genomic_DNA"/>
</dbReference>
<dbReference type="Proteomes" id="UP001151699">
    <property type="component" value="Chromosome C"/>
</dbReference>
<name>A0A9Q0MPV8_9DIPT</name>
<keyword evidence="2" id="KW-1185">Reference proteome</keyword>
<reference evidence="1" key="1">
    <citation type="submission" date="2022-07" db="EMBL/GenBank/DDBJ databases">
        <authorList>
            <person name="Trinca V."/>
            <person name="Uliana J.V.C."/>
            <person name="Torres T.T."/>
            <person name="Ward R.J."/>
            <person name="Monesi N."/>
        </authorList>
    </citation>
    <scope>NUCLEOTIDE SEQUENCE</scope>
    <source>
        <strain evidence="1">HSMRA1968</strain>
        <tissue evidence="1">Whole embryos</tissue>
    </source>
</reference>
<dbReference type="AlphaFoldDB" id="A0A9Q0MPV8"/>
<comment type="caution">
    <text evidence="1">The sequence shown here is derived from an EMBL/GenBank/DDBJ whole genome shotgun (WGS) entry which is preliminary data.</text>
</comment>
<evidence type="ECO:0000313" key="1">
    <source>
        <dbReference type="EMBL" id="KAJ6635840.1"/>
    </source>
</evidence>
<evidence type="ECO:0000313" key="2">
    <source>
        <dbReference type="Proteomes" id="UP001151699"/>
    </source>
</evidence>
<proteinExistence type="predicted"/>
<organism evidence="1 2">
    <name type="scientific">Pseudolycoriella hygida</name>
    <dbReference type="NCBI Taxonomy" id="35572"/>
    <lineage>
        <taxon>Eukaryota</taxon>
        <taxon>Metazoa</taxon>
        <taxon>Ecdysozoa</taxon>
        <taxon>Arthropoda</taxon>
        <taxon>Hexapoda</taxon>
        <taxon>Insecta</taxon>
        <taxon>Pterygota</taxon>
        <taxon>Neoptera</taxon>
        <taxon>Endopterygota</taxon>
        <taxon>Diptera</taxon>
        <taxon>Nematocera</taxon>
        <taxon>Sciaroidea</taxon>
        <taxon>Sciaridae</taxon>
        <taxon>Pseudolycoriella</taxon>
    </lineage>
</organism>
<sequence>MSIDLVNQECCEHKKKGRQMEQLLHIDLRRMPYRDGCMDFYFKPPL</sequence>
<protein>
    <submittedName>
        <fullName evidence="1">Uncharacterized protein</fullName>
    </submittedName>
</protein>